<dbReference type="Pfam" id="PF03919">
    <property type="entry name" value="mRNA_cap_C"/>
    <property type="match status" value="1"/>
</dbReference>
<reference evidence="20 21" key="1">
    <citation type="submission" date="2018-05" db="EMBL/GenBank/DDBJ databases">
        <title>Genome sequencing and assembly of the regulated plant pathogen Lachnellula willkommii and related sister species for the development of diagnostic species identification markers.</title>
        <authorList>
            <person name="Giroux E."/>
            <person name="Bilodeau G."/>
        </authorList>
    </citation>
    <scope>NUCLEOTIDE SEQUENCE [LARGE SCALE GENOMIC DNA]</scope>
    <source>
        <strain evidence="20 21">CBS 160.35</strain>
    </source>
</reference>
<dbReference type="PANTHER" id="PTHR10367:SF17">
    <property type="entry name" value="MRNA-CAPPING ENZYME"/>
    <property type="match status" value="1"/>
</dbReference>
<keyword evidence="6 16" id="KW-0808">Transferase</keyword>
<evidence type="ECO:0000256" key="4">
    <source>
        <dbReference type="ARBA" id="ARBA00019171"/>
    </source>
</evidence>
<dbReference type="AlphaFoldDB" id="A0A8H8S8M5"/>
<dbReference type="EC" id="2.7.7.50" evidence="3 16"/>
<dbReference type="InterPro" id="IPR017075">
    <property type="entry name" value="mRNA_cap_enzyme_alpha"/>
</dbReference>
<evidence type="ECO:0000256" key="12">
    <source>
        <dbReference type="ARBA" id="ARBA00029909"/>
    </source>
</evidence>
<gene>
    <name evidence="20" type="primary">rnp-2</name>
    <name evidence="20" type="ORF">LOCC1_G002367</name>
</gene>
<dbReference type="PIRSF" id="PIRSF036959">
    <property type="entry name" value="mRNA_cap_alpha"/>
    <property type="match status" value="1"/>
</dbReference>
<evidence type="ECO:0000259" key="18">
    <source>
        <dbReference type="Pfam" id="PF01331"/>
    </source>
</evidence>
<feature type="region of interest" description="Disordered" evidence="17">
    <location>
        <begin position="369"/>
        <end position="420"/>
    </location>
</feature>
<feature type="compositionally biased region" description="Basic and acidic residues" evidence="17">
    <location>
        <begin position="369"/>
        <end position="385"/>
    </location>
</feature>
<organism evidence="20 21">
    <name type="scientific">Lachnellula occidentalis</name>
    <dbReference type="NCBI Taxonomy" id="215460"/>
    <lineage>
        <taxon>Eukaryota</taxon>
        <taxon>Fungi</taxon>
        <taxon>Dikarya</taxon>
        <taxon>Ascomycota</taxon>
        <taxon>Pezizomycotina</taxon>
        <taxon>Leotiomycetes</taxon>
        <taxon>Helotiales</taxon>
        <taxon>Lachnaceae</taxon>
        <taxon>Lachnellula</taxon>
    </lineage>
</organism>
<comment type="subcellular location">
    <subcellularLocation>
        <location evidence="1 16">Nucleus</location>
    </subcellularLocation>
</comment>
<dbReference type="OrthoDB" id="200924at2759"/>
<evidence type="ECO:0000256" key="7">
    <source>
        <dbReference type="ARBA" id="ARBA00022695"/>
    </source>
</evidence>
<keyword evidence="8 16" id="KW-0547">Nucleotide-binding</keyword>
<dbReference type="InterPro" id="IPR013846">
    <property type="entry name" value="mRNA_cap_enzyme_C"/>
</dbReference>
<evidence type="ECO:0000256" key="17">
    <source>
        <dbReference type="SAM" id="MobiDB-lite"/>
    </source>
</evidence>
<evidence type="ECO:0000256" key="6">
    <source>
        <dbReference type="ARBA" id="ARBA00022679"/>
    </source>
</evidence>
<comment type="subunit">
    <text evidence="15">Heterodimer. The mRNA-capping enzyme is composed of two separate chains alpha and beta, respectively a mRNA guanylyltransferase and an mRNA 5'-triphosphate monophosphatase.</text>
</comment>
<evidence type="ECO:0000256" key="10">
    <source>
        <dbReference type="ARBA" id="ARBA00023134"/>
    </source>
</evidence>
<dbReference type="InterPro" id="IPR001339">
    <property type="entry name" value="mRNA_cap_enzyme_adenylation"/>
</dbReference>
<dbReference type="EMBL" id="QGMI01000029">
    <property type="protein sequence ID" value="TVY48881.1"/>
    <property type="molecule type" value="Genomic_DNA"/>
</dbReference>
<keyword evidence="10 16" id="KW-0342">GTP-binding</keyword>
<evidence type="ECO:0000256" key="13">
    <source>
        <dbReference type="ARBA" id="ARBA00030702"/>
    </source>
</evidence>
<feature type="domain" description="mRNA capping enzyme C-terminal" evidence="19">
    <location>
        <begin position="233"/>
        <end position="356"/>
    </location>
</feature>
<sequence length="420" mass="48772">MANVNGPVRSIEAPGVRIDGQLLRHMQSEVASLLERPNHSFPGAQPVSFARKHLEELTRQDPMGCDIFYTLQETSTKKKRNTSLTARMITEWLAFPRSADVEGFHTDTLIDGELVLDKLPNGGVQPKYLVFDCMLLDGNSLMNRTLDKRLAYFKERIYDPYKDLLVRYPEEKQYMHFIMEMKQMQFSYAIDLMFGKILPHLPHGNDGLIFTCRMSDYKFGTDQNILKWKPEAENSIDFRMTLDFPTKQPDEQDIAEGYKEPYVDYDAMPVCNLHVHQGDSHRETWYGVMYLENDEWERLKSLEEPLNDRIVECYMDSQKRWRYMRFRDDKTNANHTTTVDSVIESITDRVTKQDLMAAQQVIRAEWKKRAAEEQAKEKKMEERKRVASTGINPANAGTKRKAEDQGNGRPSPGPPVKKEL</sequence>
<keyword evidence="21" id="KW-1185">Reference proteome</keyword>
<dbReference type="InterPro" id="IPR012340">
    <property type="entry name" value="NA-bd_OB-fold"/>
</dbReference>
<dbReference type="GO" id="GO:0004484">
    <property type="term" value="F:mRNA guanylyltransferase activity"/>
    <property type="evidence" value="ECO:0007669"/>
    <property type="project" value="UniProtKB-EC"/>
</dbReference>
<dbReference type="PANTHER" id="PTHR10367">
    <property type="entry name" value="MRNA-CAPPING ENZYME"/>
    <property type="match status" value="1"/>
</dbReference>
<feature type="domain" description="mRNA capping enzyme adenylation" evidence="18">
    <location>
        <begin position="45"/>
        <end position="229"/>
    </location>
</feature>
<dbReference type="GO" id="GO:0031533">
    <property type="term" value="C:mRNA capping enzyme complex"/>
    <property type="evidence" value="ECO:0007669"/>
    <property type="project" value="InterPro"/>
</dbReference>
<dbReference type="InterPro" id="IPR051029">
    <property type="entry name" value="mRNA_Capping_Enz/RNA_Phosphat"/>
</dbReference>
<comment type="catalytic activity">
    <reaction evidence="14">
        <text>a 5'-end diphospho-ribonucleoside in mRNA + GTP + H(+) = a 5'-end (5'-triphosphoguanosine)-ribonucleoside in mRNA + diphosphate</text>
        <dbReference type="Rhea" id="RHEA:67012"/>
        <dbReference type="Rhea" id="RHEA-COMP:17165"/>
        <dbReference type="Rhea" id="RHEA-COMP:17166"/>
        <dbReference type="ChEBI" id="CHEBI:15378"/>
        <dbReference type="ChEBI" id="CHEBI:33019"/>
        <dbReference type="ChEBI" id="CHEBI:37565"/>
        <dbReference type="ChEBI" id="CHEBI:167616"/>
        <dbReference type="ChEBI" id="CHEBI:167617"/>
        <dbReference type="EC" id="2.7.7.50"/>
    </reaction>
    <physiologicalReaction direction="left-to-right" evidence="14">
        <dbReference type="Rhea" id="RHEA:67013"/>
    </physiologicalReaction>
</comment>
<keyword evidence="11 16" id="KW-0539">Nucleus</keyword>
<evidence type="ECO:0000256" key="11">
    <source>
        <dbReference type="ARBA" id="ARBA00023242"/>
    </source>
</evidence>
<evidence type="ECO:0000256" key="8">
    <source>
        <dbReference type="ARBA" id="ARBA00022741"/>
    </source>
</evidence>
<evidence type="ECO:0000256" key="2">
    <source>
        <dbReference type="ARBA" id="ARBA00010237"/>
    </source>
</evidence>
<dbReference type="Gene3D" id="2.40.50.140">
    <property type="entry name" value="Nucleic acid-binding proteins"/>
    <property type="match status" value="1"/>
</dbReference>
<keyword evidence="7 16" id="KW-0548">Nucleotidyltransferase</keyword>
<evidence type="ECO:0000256" key="14">
    <source>
        <dbReference type="ARBA" id="ARBA00044624"/>
    </source>
</evidence>
<dbReference type="GO" id="GO:0006370">
    <property type="term" value="P:7-methylguanosine mRNA capping"/>
    <property type="evidence" value="ECO:0007669"/>
    <property type="project" value="UniProtKB-KW"/>
</dbReference>
<feature type="compositionally biased region" description="Pro residues" evidence="17">
    <location>
        <begin position="411"/>
        <end position="420"/>
    </location>
</feature>
<dbReference type="SUPFAM" id="SSF56091">
    <property type="entry name" value="DNA ligase/mRNA capping enzyme, catalytic domain"/>
    <property type="match status" value="1"/>
</dbReference>
<evidence type="ECO:0000256" key="16">
    <source>
        <dbReference type="PIRNR" id="PIRNR036959"/>
    </source>
</evidence>
<proteinExistence type="inferred from homology"/>
<accession>A0A8H8S8M5</accession>
<evidence type="ECO:0000256" key="5">
    <source>
        <dbReference type="ARBA" id="ARBA00022664"/>
    </source>
</evidence>
<dbReference type="Gene3D" id="3.30.470.30">
    <property type="entry name" value="DNA ligase/mRNA capping enzyme"/>
    <property type="match status" value="1"/>
</dbReference>
<keyword evidence="5 16" id="KW-0507">mRNA processing</keyword>
<protein>
    <recommendedName>
        <fullName evidence="4 16">mRNA-capping enzyme subunit alpha</fullName>
        <ecNumber evidence="3 16">2.7.7.50</ecNumber>
    </recommendedName>
    <alternativeName>
        <fullName evidence="12 16">GTP--RNA guanylyltransferase</fullName>
    </alternativeName>
    <alternativeName>
        <fullName evidence="13 16">mRNA guanylyltransferase</fullName>
    </alternativeName>
</protein>
<dbReference type="SUPFAM" id="SSF50249">
    <property type="entry name" value="Nucleic acid-binding proteins"/>
    <property type="match status" value="1"/>
</dbReference>
<dbReference type="Pfam" id="PF01331">
    <property type="entry name" value="mRNA_cap_enzyme"/>
    <property type="match status" value="1"/>
</dbReference>
<evidence type="ECO:0000313" key="21">
    <source>
        <dbReference type="Proteomes" id="UP000443090"/>
    </source>
</evidence>
<comment type="caution">
    <text evidence="20">The sequence shown here is derived from an EMBL/GenBank/DDBJ whole genome shotgun (WGS) entry which is preliminary data.</text>
</comment>
<evidence type="ECO:0000256" key="9">
    <source>
        <dbReference type="ARBA" id="ARBA00023042"/>
    </source>
</evidence>
<keyword evidence="9 16" id="KW-0506">mRNA capping</keyword>
<name>A0A8H8S8M5_9HELO</name>
<evidence type="ECO:0000256" key="15">
    <source>
        <dbReference type="ARBA" id="ARBA00047082"/>
    </source>
</evidence>
<dbReference type="GO" id="GO:0005524">
    <property type="term" value="F:ATP binding"/>
    <property type="evidence" value="ECO:0007669"/>
    <property type="project" value="InterPro"/>
</dbReference>
<dbReference type="GO" id="GO:0005525">
    <property type="term" value="F:GTP binding"/>
    <property type="evidence" value="ECO:0007669"/>
    <property type="project" value="UniProtKB-KW"/>
</dbReference>
<evidence type="ECO:0000256" key="1">
    <source>
        <dbReference type="ARBA" id="ARBA00004123"/>
    </source>
</evidence>
<comment type="function">
    <text evidence="16">Second step of mRNA capping. Transfer of the GMP moiety of GTP to the 5'-end of RNA via an enzyme-GMP covalent reaction intermediate.</text>
</comment>
<comment type="similarity">
    <text evidence="2 16">Belongs to the eukaryotic GTase family.</text>
</comment>
<dbReference type="FunFam" id="2.40.50.140:FF:000275">
    <property type="entry name" value="mRNA-capping enzyme subunit alpha"/>
    <property type="match status" value="1"/>
</dbReference>
<dbReference type="Proteomes" id="UP000443090">
    <property type="component" value="Unassembled WGS sequence"/>
</dbReference>
<evidence type="ECO:0000259" key="19">
    <source>
        <dbReference type="Pfam" id="PF03919"/>
    </source>
</evidence>
<evidence type="ECO:0000256" key="3">
    <source>
        <dbReference type="ARBA" id="ARBA00012475"/>
    </source>
</evidence>
<evidence type="ECO:0000313" key="20">
    <source>
        <dbReference type="EMBL" id="TVY48881.1"/>
    </source>
</evidence>
<dbReference type="CDD" id="cd07895">
    <property type="entry name" value="Adenylation_mRNA_capping"/>
    <property type="match status" value="1"/>
</dbReference>